<name>A0A109QWG9_9MICO</name>
<sequence>MGSATREALASARAALTASAVSGASLAVGEELFSASRVIGSSSQLLQAIADPGADTAAKVALVDSVFGSSLSAPAQQLLRTLASSRWSDQEDVLAAIEELGLRAIADSVPSGTLIEQELFAFGTAVASNAELELAISNKLGSADAKSSLVTSLLQGKASDQTVAIVKQLVQQPRGRRIGELLRHAASVVADEAGFGVATVTSATQIAPAQLQRLAAVLSGSYGRELRINQVVDPAVLGGLRVQVGDDVIDGSIASRLNDVRIQLAG</sequence>
<keyword evidence="8" id="KW-1003">Cell membrane</keyword>
<dbReference type="GO" id="GO:0005886">
    <property type="term" value="C:plasma membrane"/>
    <property type="evidence" value="ECO:0007669"/>
    <property type="project" value="UniProtKB-SubCell"/>
</dbReference>
<comment type="similarity">
    <text evidence="8">Belongs to the ATPase delta chain family.</text>
</comment>
<dbReference type="GO" id="GO:0046933">
    <property type="term" value="F:proton-transporting ATP synthase activity, rotational mechanism"/>
    <property type="evidence" value="ECO:0007669"/>
    <property type="project" value="UniProtKB-UniRule"/>
</dbReference>
<dbReference type="InterPro" id="IPR000711">
    <property type="entry name" value="ATPase_OSCP/dsu"/>
</dbReference>
<dbReference type="NCBIfam" id="NF009967">
    <property type="entry name" value="PRK13430.1"/>
    <property type="match status" value="1"/>
</dbReference>
<comment type="subcellular location">
    <subcellularLocation>
        <location evidence="8">Cell membrane</location>
        <topology evidence="8">Peripheral membrane protein</topology>
    </subcellularLocation>
    <subcellularLocation>
        <location evidence="1">Membrane</location>
    </subcellularLocation>
</comment>
<dbReference type="Proteomes" id="UP000058305">
    <property type="component" value="Chromosome"/>
</dbReference>
<keyword evidence="10" id="KW-1185">Reference proteome</keyword>
<reference evidence="10" key="2">
    <citation type="submission" date="2016-01" db="EMBL/GenBank/DDBJ databases">
        <title>First complete genome sequence of a species in the genus Microterricola, an extremophilic cold active enzyme producing strain ERGS5:02 isolated from Sikkim Himalaya.</title>
        <authorList>
            <person name="Kumar R."/>
            <person name="Singh D."/>
            <person name="Swarnkar M.K."/>
        </authorList>
    </citation>
    <scope>NUCLEOTIDE SEQUENCE [LARGE SCALE GENOMIC DNA]</scope>
    <source>
        <strain evidence="10">ERGS5:02</strain>
    </source>
</reference>
<dbReference type="NCBIfam" id="TIGR01145">
    <property type="entry name" value="ATP_synt_delta"/>
    <property type="match status" value="1"/>
</dbReference>
<dbReference type="EMBL" id="CP014145">
    <property type="protein sequence ID" value="AMB57964.1"/>
    <property type="molecule type" value="Genomic_DNA"/>
</dbReference>
<evidence type="ECO:0000256" key="8">
    <source>
        <dbReference type="HAMAP-Rule" id="MF_01416"/>
    </source>
</evidence>
<evidence type="ECO:0000256" key="3">
    <source>
        <dbReference type="ARBA" id="ARBA00022781"/>
    </source>
</evidence>
<dbReference type="PROSITE" id="PS00389">
    <property type="entry name" value="ATPASE_DELTA"/>
    <property type="match status" value="1"/>
</dbReference>
<evidence type="ECO:0000256" key="5">
    <source>
        <dbReference type="ARBA" id="ARBA00023136"/>
    </source>
</evidence>
<keyword evidence="7 8" id="KW-0066">ATP synthesis</keyword>
<comment type="function">
    <text evidence="8">This protein is part of the stalk that links CF(0) to CF(1). It either transmits conformational changes from CF(0) to CF(1) or is implicated in proton conduction.</text>
</comment>
<proteinExistence type="inferred from homology"/>
<comment type="function">
    <text evidence="8">F(1)F(0) ATP synthase produces ATP from ADP in the presence of a proton or sodium gradient. F-type ATPases consist of two structural domains, F(1) containing the extramembraneous catalytic core and F(0) containing the membrane proton channel, linked together by a central stalk and a peripheral stalk. During catalysis, ATP synthesis in the catalytic domain of F(1) is coupled via a rotary mechanism of the central stalk subunits to proton translocation.</text>
</comment>
<dbReference type="InterPro" id="IPR020781">
    <property type="entry name" value="ATPase_OSCP/d_CS"/>
</dbReference>
<dbReference type="Pfam" id="PF00213">
    <property type="entry name" value="OSCP"/>
    <property type="match status" value="2"/>
</dbReference>
<keyword evidence="2 8" id="KW-0813">Transport</keyword>
<dbReference type="PRINTS" id="PR00125">
    <property type="entry name" value="ATPASEDELTA"/>
</dbReference>
<reference evidence="9 10" key="1">
    <citation type="journal article" date="2016" name="J. Biotechnol.">
        <title>First complete genome sequence of a species in the genus Microterricola, an extremophilic cold active enzyme producing bacterial strain ERGS5:02 isolated from Sikkim Himalaya.</title>
        <authorList>
            <person name="Himanshu"/>
            <person name="Swarnkar M.K."/>
            <person name="Singh D."/>
            <person name="Kumar R."/>
        </authorList>
    </citation>
    <scope>NUCLEOTIDE SEQUENCE [LARGE SCALE GENOMIC DNA]</scope>
    <source>
        <strain evidence="9 10">ERGS5:02</strain>
    </source>
</reference>
<keyword evidence="6 8" id="KW-0139">CF(1)</keyword>
<dbReference type="HAMAP" id="MF_01416">
    <property type="entry name" value="ATP_synth_delta_bact"/>
    <property type="match status" value="1"/>
</dbReference>
<evidence type="ECO:0000313" key="9">
    <source>
        <dbReference type="EMBL" id="AMB57964.1"/>
    </source>
</evidence>
<dbReference type="PANTHER" id="PTHR11910">
    <property type="entry name" value="ATP SYNTHASE DELTA CHAIN"/>
    <property type="match status" value="1"/>
</dbReference>
<dbReference type="OrthoDB" id="5242917at2"/>
<accession>A0A109QWG9</accession>
<keyword evidence="3 8" id="KW-0375">Hydrogen ion transport</keyword>
<evidence type="ECO:0000256" key="1">
    <source>
        <dbReference type="ARBA" id="ARBA00004370"/>
    </source>
</evidence>
<evidence type="ECO:0000256" key="2">
    <source>
        <dbReference type="ARBA" id="ARBA00022448"/>
    </source>
</evidence>
<protein>
    <recommendedName>
        <fullName evidence="8">ATP synthase subunit delta</fullName>
    </recommendedName>
    <alternativeName>
        <fullName evidence="8">ATP synthase F(1) sector subunit delta</fullName>
    </alternativeName>
    <alternativeName>
        <fullName evidence="8">F-type ATPase subunit delta</fullName>
        <shortName evidence="8">F-ATPase subunit delta</shortName>
    </alternativeName>
</protein>
<keyword evidence="5 8" id="KW-0472">Membrane</keyword>
<dbReference type="KEGG" id="mvd:AWU67_02755"/>
<evidence type="ECO:0000256" key="4">
    <source>
        <dbReference type="ARBA" id="ARBA00023065"/>
    </source>
</evidence>
<gene>
    <name evidence="8" type="primary">atpH</name>
    <name evidence="9" type="ORF">AWU67_02755</name>
</gene>
<evidence type="ECO:0000313" key="10">
    <source>
        <dbReference type="Proteomes" id="UP000058305"/>
    </source>
</evidence>
<dbReference type="GO" id="GO:0045259">
    <property type="term" value="C:proton-transporting ATP synthase complex"/>
    <property type="evidence" value="ECO:0007669"/>
    <property type="project" value="UniProtKB-KW"/>
</dbReference>
<evidence type="ECO:0000256" key="6">
    <source>
        <dbReference type="ARBA" id="ARBA00023196"/>
    </source>
</evidence>
<keyword evidence="4 8" id="KW-0406">Ion transport</keyword>
<organism evidence="9 10">
    <name type="scientific">Microterricola viridarii</name>
    <dbReference type="NCBI Taxonomy" id="412690"/>
    <lineage>
        <taxon>Bacteria</taxon>
        <taxon>Bacillati</taxon>
        <taxon>Actinomycetota</taxon>
        <taxon>Actinomycetes</taxon>
        <taxon>Micrococcales</taxon>
        <taxon>Microbacteriaceae</taxon>
        <taxon>Microterricola</taxon>
    </lineage>
</organism>
<dbReference type="RefSeq" id="WP_067226472.1">
    <property type="nucleotide sequence ID" value="NZ_CP014145.1"/>
</dbReference>
<evidence type="ECO:0000256" key="7">
    <source>
        <dbReference type="ARBA" id="ARBA00023310"/>
    </source>
</evidence>
<dbReference type="AlphaFoldDB" id="A0A109QWG9"/>